<protein>
    <submittedName>
        <fullName evidence="4">Uncharacterized protein LOC112903988 isoform X1</fullName>
    </submittedName>
</protein>
<dbReference type="GO" id="GO:0019432">
    <property type="term" value="P:triglyceride biosynthetic process"/>
    <property type="evidence" value="ECO:0007669"/>
    <property type="project" value="TreeGrafter"/>
</dbReference>
<dbReference type="InParanoid" id="A0A7F5RLK2"/>
<dbReference type="GO" id="GO:0008374">
    <property type="term" value="F:O-acyltransferase activity"/>
    <property type="evidence" value="ECO:0007669"/>
    <property type="project" value="InterPro"/>
</dbReference>
<dbReference type="InterPro" id="IPR009721">
    <property type="entry name" value="O-acyltransferase_WSD1_C"/>
</dbReference>
<dbReference type="KEGG" id="apln:112903988"/>
<reference evidence="4" key="1">
    <citation type="submission" date="2025-08" db="UniProtKB">
        <authorList>
            <consortium name="RefSeq"/>
        </authorList>
    </citation>
    <scope>IDENTIFICATION</scope>
    <source>
        <tissue evidence="4">Entire body</tissue>
    </source>
</reference>
<evidence type="ECO:0000256" key="1">
    <source>
        <dbReference type="SAM" id="Phobius"/>
    </source>
</evidence>
<keyword evidence="3" id="KW-1185">Reference proteome</keyword>
<gene>
    <name evidence="4" type="primary">LOC112903988</name>
</gene>
<feature type="transmembrane region" description="Helical" evidence="1">
    <location>
        <begin position="51"/>
        <end position="75"/>
    </location>
</feature>
<dbReference type="OrthoDB" id="619536at2759"/>
<feature type="transmembrane region" description="Helical" evidence="1">
    <location>
        <begin position="12"/>
        <end position="30"/>
    </location>
</feature>
<sequence>MHYSATNEKDLLWKLALLSGIVGFLTWVLISSKKHINQNHKQVISYYYLRLLCIVVTYMLLLPLLLPVFLILWTYRKYVDNRLRKKYGKSYGGLLKGTDSVWAIEKNSKSIINVLLIIEYKNKQIPLKTALTTFIKKKIETRKECSSKLLSSLERNEPYYYLLKDQVTVDDCIKSIETEEDYDSETLSRNALRNCISKISNKNLPKGHKALWEINIGNKQVTYWNDDDKDYYPVVFRFHHSLLDGSTFLKFFVSFLGQDKLVYKDINHNISDDNNPLPKILKSVDAIEIMTLMLLQLRELLKSMTEFVRHAIWFLPHVAVLACRKDDRNILNTENSVTDQAELGWYSEDISKYIDMAKKTKNKVKGATFSDVIFTAICNSLENHFIKNSQSIPTQLTSGIPMIPPIPELRHITPGKYEVEKVIFENNFSLVVQNLPTPTMTKPQTGEALVDKLLQMKENSTNLKNSVEQRANFWIMSFLGKYVPTPILRPGLDWVLRSTTVAISNLQGPKTFKFSEDMLVKDLVFWVPCQLNTGVGFSIVTYENRLQMGLIIDKSLSKSPKEIESILKDTVNSIELLFNKVESL</sequence>
<evidence type="ECO:0000313" key="3">
    <source>
        <dbReference type="Proteomes" id="UP000192223"/>
    </source>
</evidence>
<accession>A0A7F5RLK2</accession>
<dbReference type="PANTHER" id="PTHR31650:SF1">
    <property type="entry name" value="WAX ESTER SYNTHASE_DIACYLGLYCEROL ACYLTRANSFERASE 4-RELATED"/>
    <property type="match status" value="1"/>
</dbReference>
<dbReference type="Proteomes" id="UP000192223">
    <property type="component" value="Unplaced"/>
</dbReference>
<dbReference type="AlphaFoldDB" id="A0A7F5RLK2"/>
<keyword evidence="1" id="KW-0812">Transmembrane</keyword>
<feature type="domain" description="O-acyltransferase WSD1 C-terminal" evidence="2">
    <location>
        <begin position="426"/>
        <end position="573"/>
    </location>
</feature>
<dbReference type="Pfam" id="PF06974">
    <property type="entry name" value="WS_DGAT_C"/>
    <property type="match status" value="1"/>
</dbReference>
<name>A0A7F5RLK2_AGRPL</name>
<dbReference type="InterPro" id="IPR045034">
    <property type="entry name" value="O-acyltransferase_WSD1-like"/>
</dbReference>
<evidence type="ECO:0000313" key="4">
    <source>
        <dbReference type="RefSeq" id="XP_025836888.1"/>
    </source>
</evidence>
<dbReference type="GO" id="GO:0005886">
    <property type="term" value="C:plasma membrane"/>
    <property type="evidence" value="ECO:0007669"/>
    <property type="project" value="TreeGrafter"/>
</dbReference>
<dbReference type="PANTHER" id="PTHR31650">
    <property type="entry name" value="O-ACYLTRANSFERASE (WSD1-LIKE) FAMILY PROTEIN"/>
    <property type="match status" value="1"/>
</dbReference>
<organism evidence="3 4">
    <name type="scientific">Agrilus planipennis</name>
    <name type="common">Emerald ash borer</name>
    <name type="synonym">Agrilus marcopoli</name>
    <dbReference type="NCBI Taxonomy" id="224129"/>
    <lineage>
        <taxon>Eukaryota</taxon>
        <taxon>Metazoa</taxon>
        <taxon>Ecdysozoa</taxon>
        <taxon>Arthropoda</taxon>
        <taxon>Hexapoda</taxon>
        <taxon>Insecta</taxon>
        <taxon>Pterygota</taxon>
        <taxon>Neoptera</taxon>
        <taxon>Endopterygota</taxon>
        <taxon>Coleoptera</taxon>
        <taxon>Polyphaga</taxon>
        <taxon>Elateriformia</taxon>
        <taxon>Buprestoidea</taxon>
        <taxon>Buprestidae</taxon>
        <taxon>Agrilinae</taxon>
        <taxon>Agrilus</taxon>
    </lineage>
</organism>
<evidence type="ECO:0000259" key="2">
    <source>
        <dbReference type="Pfam" id="PF06974"/>
    </source>
</evidence>
<dbReference type="RefSeq" id="XP_025836888.1">
    <property type="nucleotide sequence ID" value="XM_025981103.1"/>
</dbReference>
<proteinExistence type="predicted"/>
<keyword evidence="1" id="KW-1133">Transmembrane helix</keyword>
<dbReference type="GeneID" id="112903988"/>
<keyword evidence="1" id="KW-0472">Membrane</keyword>